<evidence type="ECO:0000313" key="9">
    <source>
        <dbReference type="EMBL" id="MDW0117925.1"/>
    </source>
</evidence>
<comment type="subcellular location">
    <subcellularLocation>
        <location evidence="8">Cytoplasm</location>
    </subcellularLocation>
</comment>
<keyword evidence="7 8" id="KW-0315">Glutamine amidotransferase</keyword>
<name>A0AAW9ACZ5_9BACL</name>
<sequence>MRFAILSFPGSSCDVDMLRAVRDVIGEGAEIVSHTDAVLENYDAVLIPTGASYGDYLRPGALAQSSKSIASLKAFADSGKLVLGVGNGFQILVEAGILPGAFLRNKGLKFRSGKAKLTVQNASTYFTSNYEQGQLLTIPFAHEYGNYYVDSDTAQLLKETNRIVFTYEDGNADGSVEEIAGVLNERGNVLGMMPLPERAVEEIIGGTDGLPLFQSILKNWSENNVSHA</sequence>
<dbReference type="GO" id="GO:0004642">
    <property type="term" value="F:phosphoribosylformylglycinamidine synthase activity"/>
    <property type="evidence" value="ECO:0007669"/>
    <property type="project" value="UniProtKB-UniRule"/>
</dbReference>
<keyword evidence="6 8" id="KW-0067">ATP-binding</keyword>
<comment type="caution">
    <text evidence="9">The sequence shown here is derived from an EMBL/GenBank/DDBJ whole genome shotgun (WGS) entry which is preliminary data.</text>
</comment>
<dbReference type="GO" id="GO:0006189">
    <property type="term" value="P:'de novo' IMP biosynthetic process"/>
    <property type="evidence" value="ECO:0007669"/>
    <property type="project" value="UniProtKB-UniRule"/>
</dbReference>
<organism evidence="9 10">
    <name type="scientific">Sporosarcina thermotolerans</name>
    <dbReference type="NCBI Taxonomy" id="633404"/>
    <lineage>
        <taxon>Bacteria</taxon>
        <taxon>Bacillati</taxon>
        <taxon>Bacillota</taxon>
        <taxon>Bacilli</taxon>
        <taxon>Bacillales</taxon>
        <taxon>Caryophanaceae</taxon>
        <taxon>Sporosarcina</taxon>
    </lineage>
</organism>
<feature type="active site" evidence="8">
    <location>
        <position position="197"/>
    </location>
</feature>
<dbReference type="Pfam" id="PF13507">
    <property type="entry name" value="GATase_5"/>
    <property type="match status" value="1"/>
</dbReference>
<keyword evidence="2 8" id="KW-0436">Ligase</keyword>
<dbReference type="PANTHER" id="PTHR47552">
    <property type="entry name" value="PHOSPHORIBOSYLFORMYLGLYCINAMIDINE SYNTHASE SUBUNIT PURQ"/>
    <property type="match status" value="1"/>
</dbReference>
<evidence type="ECO:0000313" key="10">
    <source>
        <dbReference type="Proteomes" id="UP001271648"/>
    </source>
</evidence>
<evidence type="ECO:0000256" key="8">
    <source>
        <dbReference type="HAMAP-Rule" id="MF_00421"/>
    </source>
</evidence>
<evidence type="ECO:0000256" key="4">
    <source>
        <dbReference type="ARBA" id="ARBA00022755"/>
    </source>
</evidence>
<protein>
    <recommendedName>
        <fullName evidence="8">Phosphoribosylformylglycinamidine synthase subunit PurQ</fullName>
        <shortName evidence="8">FGAM synthase</shortName>
        <ecNumber evidence="8">6.3.5.3</ecNumber>
    </recommendedName>
    <alternativeName>
        <fullName evidence="8">Formylglycinamide ribonucleotide amidotransferase subunit I</fullName>
        <shortName evidence="8">FGAR amidotransferase I</shortName>
        <shortName evidence="8">FGAR-AT I</shortName>
    </alternativeName>
    <alternativeName>
        <fullName evidence="8">Glutaminase PurQ</fullName>
        <ecNumber evidence="8">3.5.1.2</ecNumber>
    </alternativeName>
    <alternativeName>
        <fullName evidence="8">Phosphoribosylformylglycinamidine synthase subunit I</fullName>
    </alternativeName>
</protein>
<dbReference type="EMBL" id="JAUBDJ010000008">
    <property type="protein sequence ID" value="MDW0117925.1"/>
    <property type="molecule type" value="Genomic_DNA"/>
</dbReference>
<evidence type="ECO:0000256" key="1">
    <source>
        <dbReference type="ARBA" id="ARBA00022490"/>
    </source>
</evidence>
<comment type="catalytic activity">
    <reaction evidence="8">
        <text>L-glutamine + H2O = L-glutamate + NH4(+)</text>
        <dbReference type="Rhea" id="RHEA:15889"/>
        <dbReference type="ChEBI" id="CHEBI:15377"/>
        <dbReference type="ChEBI" id="CHEBI:28938"/>
        <dbReference type="ChEBI" id="CHEBI:29985"/>
        <dbReference type="ChEBI" id="CHEBI:58359"/>
        <dbReference type="EC" id="3.5.1.2"/>
    </reaction>
</comment>
<keyword evidence="10" id="KW-1185">Reference proteome</keyword>
<gene>
    <name evidence="8 9" type="primary">purQ</name>
    <name evidence="9" type="ORF">QTL97_13350</name>
</gene>
<dbReference type="EC" id="3.5.1.2" evidence="8"/>
<dbReference type="Proteomes" id="UP001271648">
    <property type="component" value="Unassembled WGS sequence"/>
</dbReference>
<evidence type="ECO:0000256" key="3">
    <source>
        <dbReference type="ARBA" id="ARBA00022741"/>
    </source>
</evidence>
<dbReference type="Gene3D" id="3.40.50.880">
    <property type="match status" value="1"/>
</dbReference>
<dbReference type="GO" id="GO:0005524">
    <property type="term" value="F:ATP binding"/>
    <property type="evidence" value="ECO:0007669"/>
    <property type="project" value="UniProtKB-KW"/>
</dbReference>
<dbReference type="SMART" id="SM01211">
    <property type="entry name" value="GATase_5"/>
    <property type="match status" value="1"/>
</dbReference>
<keyword evidence="3 8" id="KW-0547">Nucleotide-binding</keyword>
<dbReference type="NCBIfam" id="NF002957">
    <property type="entry name" value="PRK03619.1"/>
    <property type="match status" value="1"/>
</dbReference>
<keyword evidence="5 8" id="KW-0378">Hydrolase</keyword>
<comment type="caution">
    <text evidence="8">Lacks conserved residue(s) required for the propagation of feature annotation.</text>
</comment>
<dbReference type="SUPFAM" id="SSF52317">
    <property type="entry name" value="Class I glutamine amidotransferase-like"/>
    <property type="match status" value="1"/>
</dbReference>
<evidence type="ECO:0000256" key="6">
    <source>
        <dbReference type="ARBA" id="ARBA00022840"/>
    </source>
</evidence>
<comment type="subunit">
    <text evidence="8">Part of the FGAM synthase complex composed of 1 PurL, 1 PurQ and 2 PurS subunits.</text>
</comment>
<reference evidence="9 10" key="1">
    <citation type="submission" date="2023-06" db="EMBL/GenBank/DDBJ databases">
        <title>Sporosarcina sp. nov., isolated from Korean traditional fermented seafood 'Jeotgal'.</title>
        <authorList>
            <person name="Yang A.I."/>
            <person name="Shin N.-R."/>
        </authorList>
    </citation>
    <scope>NUCLEOTIDE SEQUENCE [LARGE SCALE GENOMIC DNA]</scope>
    <source>
        <strain evidence="9 10">KCTC43456</strain>
    </source>
</reference>
<dbReference type="GO" id="GO:0005737">
    <property type="term" value="C:cytoplasm"/>
    <property type="evidence" value="ECO:0007669"/>
    <property type="project" value="UniProtKB-SubCell"/>
</dbReference>
<dbReference type="PROSITE" id="PS51273">
    <property type="entry name" value="GATASE_TYPE_1"/>
    <property type="match status" value="1"/>
</dbReference>
<dbReference type="GO" id="GO:0004359">
    <property type="term" value="F:glutaminase activity"/>
    <property type="evidence" value="ECO:0007669"/>
    <property type="project" value="UniProtKB-EC"/>
</dbReference>
<dbReference type="InterPro" id="IPR029062">
    <property type="entry name" value="Class_I_gatase-like"/>
</dbReference>
<evidence type="ECO:0000256" key="2">
    <source>
        <dbReference type="ARBA" id="ARBA00022598"/>
    </source>
</evidence>
<comment type="pathway">
    <text evidence="8">Purine metabolism; IMP biosynthesis via de novo pathway; 5-amino-1-(5-phospho-D-ribosyl)imidazole from N(2)-formyl-N(1)-(5-phospho-D-ribosyl)glycinamide: step 1/2.</text>
</comment>
<evidence type="ECO:0000256" key="5">
    <source>
        <dbReference type="ARBA" id="ARBA00022801"/>
    </source>
</evidence>
<comment type="function">
    <text evidence="8">Part of the phosphoribosylformylglycinamidine synthase complex involved in the purines biosynthetic pathway. Catalyzes the ATP-dependent conversion of formylglycinamide ribonucleotide (FGAR) and glutamine to yield formylglycinamidine ribonucleotide (FGAM) and glutamate. The FGAM synthase complex is composed of three subunits. PurQ produces an ammonia molecule by converting glutamine to glutamate. PurL transfers the ammonia molecule to FGAR to form FGAM in an ATP-dependent manner. PurS interacts with PurQ and PurL and is thought to assist in the transfer of the ammonia molecule from PurQ to PurL.</text>
</comment>
<dbReference type="AlphaFoldDB" id="A0AAW9ACZ5"/>
<evidence type="ECO:0000256" key="7">
    <source>
        <dbReference type="ARBA" id="ARBA00022962"/>
    </source>
</evidence>
<dbReference type="PIRSF" id="PIRSF001586">
    <property type="entry name" value="FGAM_synth_I"/>
    <property type="match status" value="1"/>
</dbReference>
<keyword evidence="4 8" id="KW-0658">Purine biosynthesis</keyword>
<dbReference type="EC" id="6.3.5.3" evidence="8"/>
<accession>A0AAW9ACZ5</accession>
<dbReference type="NCBIfam" id="TIGR01737">
    <property type="entry name" value="FGAM_synth_I"/>
    <property type="match status" value="1"/>
</dbReference>
<comment type="catalytic activity">
    <reaction evidence="8">
        <text>N(2)-formyl-N(1)-(5-phospho-beta-D-ribosyl)glycinamide + L-glutamine + ATP + H2O = 2-formamido-N(1)-(5-O-phospho-beta-D-ribosyl)acetamidine + L-glutamate + ADP + phosphate + H(+)</text>
        <dbReference type="Rhea" id="RHEA:17129"/>
        <dbReference type="ChEBI" id="CHEBI:15377"/>
        <dbReference type="ChEBI" id="CHEBI:15378"/>
        <dbReference type="ChEBI" id="CHEBI:29985"/>
        <dbReference type="ChEBI" id="CHEBI:30616"/>
        <dbReference type="ChEBI" id="CHEBI:43474"/>
        <dbReference type="ChEBI" id="CHEBI:58359"/>
        <dbReference type="ChEBI" id="CHEBI:147286"/>
        <dbReference type="ChEBI" id="CHEBI:147287"/>
        <dbReference type="ChEBI" id="CHEBI:456216"/>
        <dbReference type="EC" id="6.3.5.3"/>
    </reaction>
</comment>
<dbReference type="InterPro" id="IPR010075">
    <property type="entry name" value="PRibForGlyAmidine_synth_PurQ"/>
</dbReference>
<keyword evidence="1 8" id="KW-0963">Cytoplasm</keyword>
<dbReference type="HAMAP" id="MF_00421">
    <property type="entry name" value="PurQ"/>
    <property type="match status" value="1"/>
</dbReference>
<dbReference type="RefSeq" id="WP_317941011.1">
    <property type="nucleotide sequence ID" value="NZ_JAUBDJ010000008.1"/>
</dbReference>
<proteinExistence type="inferred from homology"/>
<dbReference type="PANTHER" id="PTHR47552:SF1">
    <property type="entry name" value="PHOSPHORIBOSYLFORMYLGLYCINAMIDINE SYNTHASE SUBUNIT PURQ"/>
    <property type="match status" value="1"/>
</dbReference>